<accession>A0ABM1XNB1</accession>
<evidence type="ECO:0000313" key="8">
    <source>
        <dbReference type="EnsemblMetazoa" id="AALFPA23_001233.P1058"/>
    </source>
</evidence>
<dbReference type="PANTHER" id="PTHR23301">
    <property type="entry name" value="CHITIN BINDING PERITROPHIN-A"/>
    <property type="match status" value="1"/>
</dbReference>
<evidence type="ECO:0000256" key="1">
    <source>
        <dbReference type="ARBA" id="ARBA00022669"/>
    </source>
</evidence>
<dbReference type="EnsemblMetazoa" id="AALFPA23_001233.R1058">
    <property type="protein sequence ID" value="AALFPA23_001233.P1058"/>
    <property type="gene ID" value="AALFPA23_001233"/>
</dbReference>
<feature type="chain" id="PRO_5047360617" description="Chitin-binding type-2 domain-containing protein" evidence="6">
    <location>
        <begin position="24"/>
        <end position="212"/>
    </location>
</feature>
<keyword evidence="3" id="KW-0677">Repeat</keyword>
<evidence type="ECO:0000256" key="2">
    <source>
        <dbReference type="ARBA" id="ARBA00022729"/>
    </source>
</evidence>
<dbReference type="PANTHER" id="PTHR23301:SF0">
    <property type="entry name" value="CHITIN-BINDING TYPE-2 DOMAIN-CONTAINING PROTEIN-RELATED"/>
    <property type="match status" value="1"/>
</dbReference>
<keyword evidence="2 6" id="KW-0732">Signal</keyword>
<dbReference type="SMART" id="SM00494">
    <property type="entry name" value="ChtBD2"/>
    <property type="match status" value="3"/>
</dbReference>
<dbReference type="GeneID" id="115257508"/>
<keyword evidence="1" id="KW-0147">Chitin-binding</keyword>
<protein>
    <recommendedName>
        <fullName evidence="7">Chitin-binding type-2 domain-containing protein</fullName>
    </recommendedName>
</protein>
<evidence type="ECO:0000256" key="5">
    <source>
        <dbReference type="ARBA" id="ARBA00023180"/>
    </source>
</evidence>
<sequence length="212" mass="23640">MFRIVVVAFFSVIVLSAIPSLESNRCLGRPDGFFVNDFTACDAFFTCIRGTPRPGRCPDGFYFNESNQMCDHPWNVICLLCVGTETETEPETEPQEGVVTEFFPIENECSMYTLCVDGVGFLRECAAGLMFDPVAQRCDLEENVQCVVNICPNSVNPAVASMVPDPTDCSQYYVCFNRIPNGPYTCNAGLLFDPITRRCDLKDNVECQLNKI</sequence>
<evidence type="ECO:0000259" key="7">
    <source>
        <dbReference type="PROSITE" id="PS50940"/>
    </source>
</evidence>
<dbReference type="SUPFAM" id="SSF57625">
    <property type="entry name" value="Invertebrate chitin-binding proteins"/>
    <property type="match status" value="3"/>
</dbReference>
<evidence type="ECO:0000313" key="9">
    <source>
        <dbReference type="Proteomes" id="UP000069940"/>
    </source>
</evidence>
<dbReference type="Pfam" id="PF01607">
    <property type="entry name" value="CBM_14"/>
    <property type="match status" value="3"/>
</dbReference>
<dbReference type="Gene3D" id="2.170.140.10">
    <property type="entry name" value="Chitin binding domain"/>
    <property type="match status" value="3"/>
</dbReference>
<proteinExistence type="predicted"/>
<evidence type="ECO:0000256" key="4">
    <source>
        <dbReference type="ARBA" id="ARBA00023157"/>
    </source>
</evidence>
<name>A0ABM1XNB1_AEDAL</name>
<reference evidence="9" key="1">
    <citation type="journal article" date="2015" name="Proc. Natl. Acad. Sci. U.S.A.">
        <title>Genome sequence of the Asian Tiger mosquito, Aedes albopictus, reveals insights into its biology, genetics, and evolution.</title>
        <authorList>
            <person name="Chen X.G."/>
            <person name="Jiang X."/>
            <person name="Gu J."/>
            <person name="Xu M."/>
            <person name="Wu Y."/>
            <person name="Deng Y."/>
            <person name="Zhang C."/>
            <person name="Bonizzoni M."/>
            <person name="Dermauw W."/>
            <person name="Vontas J."/>
            <person name="Armbruster P."/>
            <person name="Huang X."/>
            <person name="Yang Y."/>
            <person name="Zhang H."/>
            <person name="He W."/>
            <person name="Peng H."/>
            <person name="Liu Y."/>
            <person name="Wu K."/>
            <person name="Chen J."/>
            <person name="Lirakis M."/>
            <person name="Topalis P."/>
            <person name="Van Leeuwen T."/>
            <person name="Hall A.B."/>
            <person name="Jiang X."/>
            <person name="Thorpe C."/>
            <person name="Mueller R.L."/>
            <person name="Sun C."/>
            <person name="Waterhouse R.M."/>
            <person name="Yan G."/>
            <person name="Tu Z.J."/>
            <person name="Fang X."/>
            <person name="James A.A."/>
        </authorList>
    </citation>
    <scope>NUCLEOTIDE SEQUENCE [LARGE SCALE GENOMIC DNA]</scope>
    <source>
        <strain evidence="9">Foshan</strain>
    </source>
</reference>
<dbReference type="Proteomes" id="UP000069940">
    <property type="component" value="Unassembled WGS sequence"/>
</dbReference>
<dbReference type="RefSeq" id="XP_062713913.1">
    <property type="nucleotide sequence ID" value="XM_062857929.1"/>
</dbReference>
<feature type="domain" description="Chitin-binding type-2" evidence="7">
    <location>
        <begin position="23"/>
        <end position="80"/>
    </location>
</feature>
<feature type="signal peptide" evidence="6">
    <location>
        <begin position="1"/>
        <end position="23"/>
    </location>
</feature>
<feature type="domain" description="Chitin-binding type-2" evidence="7">
    <location>
        <begin position="148"/>
        <end position="209"/>
    </location>
</feature>
<keyword evidence="4" id="KW-1015">Disulfide bond</keyword>
<feature type="domain" description="Chitin-binding type-2" evidence="7">
    <location>
        <begin position="89"/>
        <end position="146"/>
    </location>
</feature>
<evidence type="ECO:0000256" key="3">
    <source>
        <dbReference type="ARBA" id="ARBA00022737"/>
    </source>
</evidence>
<dbReference type="InterPro" id="IPR002557">
    <property type="entry name" value="Chitin-bd_dom"/>
</dbReference>
<reference evidence="8" key="2">
    <citation type="submission" date="2025-05" db="UniProtKB">
        <authorList>
            <consortium name="EnsemblMetazoa"/>
        </authorList>
    </citation>
    <scope>IDENTIFICATION</scope>
    <source>
        <strain evidence="8">Foshan</strain>
    </source>
</reference>
<keyword evidence="9" id="KW-1185">Reference proteome</keyword>
<dbReference type="InterPro" id="IPR051940">
    <property type="entry name" value="Chitin_bind-dev_reg"/>
</dbReference>
<keyword evidence="5" id="KW-0325">Glycoprotein</keyword>
<evidence type="ECO:0000256" key="6">
    <source>
        <dbReference type="SAM" id="SignalP"/>
    </source>
</evidence>
<organism evidence="8 9">
    <name type="scientific">Aedes albopictus</name>
    <name type="common">Asian tiger mosquito</name>
    <name type="synonym">Stegomyia albopicta</name>
    <dbReference type="NCBI Taxonomy" id="7160"/>
    <lineage>
        <taxon>Eukaryota</taxon>
        <taxon>Metazoa</taxon>
        <taxon>Ecdysozoa</taxon>
        <taxon>Arthropoda</taxon>
        <taxon>Hexapoda</taxon>
        <taxon>Insecta</taxon>
        <taxon>Pterygota</taxon>
        <taxon>Neoptera</taxon>
        <taxon>Endopterygota</taxon>
        <taxon>Diptera</taxon>
        <taxon>Nematocera</taxon>
        <taxon>Culicoidea</taxon>
        <taxon>Culicidae</taxon>
        <taxon>Culicinae</taxon>
        <taxon>Aedini</taxon>
        <taxon>Aedes</taxon>
        <taxon>Stegomyia</taxon>
    </lineage>
</organism>
<dbReference type="InterPro" id="IPR036508">
    <property type="entry name" value="Chitin-bd_dom_sf"/>
</dbReference>
<dbReference type="PROSITE" id="PS50940">
    <property type="entry name" value="CHIT_BIND_II"/>
    <property type="match status" value="3"/>
</dbReference>